<dbReference type="Proteomes" id="UP000270094">
    <property type="component" value="Unassembled WGS sequence"/>
</dbReference>
<dbReference type="AlphaFoldDB" id="A0A3P7IM91"/>
<evidence type="ECO:0000313" key="2">
    <source>
        <dbReference type="EMBL" id="VDM66694.1"/>
    </source>
</evidence>
<name>A0A3P7IM91_STRVU</name>
<feature type="region of interest" description="Disordered" evidence="1">
    <location>
        <begin position="1"/>
        <end position="23"/>
    </location>
</feature>
<evidence type="ECO:0000256" key="1">
    <source>
        <dbReference type="SAM" id="MobiDB-lite"/>
    </source>
</evidence>
<proteinExistence type="predicted"/>
<sequence length="69" mass="7400">MAAGGNQKQSVEHIGMGEARRQRAALSEQRVEYGNGREAKLLTVQSIRSALGAAARFFEGGARQRVLSA</sequence>
<organism evidence="2 3">
    <name type="scientific">Strongylus vulgaris</name>
    <name type="common">Blood worm</name>
    <dbReference type="NCBI Taxonomy" id="40348"/>
    <lineage>
        <taxon>Eukaryota</taxon>
        <taxon>Metazoa</taxon>
        <taxon>Ecdysozoa</taxon>
        <taxon>Nematoda</taxon>
        <taxon>Chromadorea</taxon>
        <taxon>Rhabditida</taxon>
        <taxon>Rhabditina</taxon>
        <taxon>Rhabditomorpha</taxon>
        <taxon>Strongyloidea</taxon>
        <taxon>Strongylidae</taxon>
        <taxon>Strongylus</taxon>
    </lineage>
</organism>
<accession>A0A3P7IM91</accession>
<keyword evidence="3" id="KW-1185">Reference proteome</keyword>
<reference evidence="2 3" key="1">
    <citation type="submission" date="2018-11" db="EMBL/GenBank/DDBJ databases">
        <authorList>
            <consortium name="Pathogen Informatics"/>
        </authorList>
    </citation>
    <scope>NUCLEOTIDE SEQUENCE [LARGE SCALE GENOMIC DNA]</scope>
</reference>
<dbReference type="EMBL" id="UYYB01003476">
    <property type="protein sequence ID" value="VDM66694.1"/>
    <property type="molecule type" value="Genomic_DNA"/>
</dbReference>
<protein>
    <submittedName>
        <fullName evidence="2">Uncharacterized protein</fullName>
    </submittedName>
</protein>
<gene>
    <name evidence="2" type="ORF">SVUK_LOCUS1692</name>
</gene>
<evidence type="ECO:0000313" key="3">
    <source>
        <dbReference type="Proteomes" id="UP000270094"/>
    </source>
</evidence>